<evidence type="ECO:0000313" key="1">
    <source>
        <dbReference type="EMBL" id="KAF9470925.1"/>
    </source>
</evidence>
<comment type="caution">
    <text evidence="1">The sequence shown here is derived from an EMBL/GenBank/DDBJ whole genome shotgun (WGS) entry which is preliminary data.</text>
</comment>
<organism evidence="1 2">
    <name type="scientific">Pholiota conissans</name>
    <dbReference type="NCBI Taxonomy" id="109636"/>
    <lineage>
        <taxon>Eukaryota</taxon>
        <taxon>Fungi</taxon>
        <taxon>Dikarya</taxon>
        <taxon>Basidiomycota</taxon>
        <taxon>Agaricomycotina</taxon>
        <taxon>Agaricomycetes</taxon>
        <taxon>Agaricomycetidae</taxon>
        <taxon>Agaricales</taxon>
        <taxon>Agaricineae</taxon>
        <taxon>Strophariaceae</taxon>
        <taxon>Pholiota</taxon>
    </lineage>
</organism>
<sequence length="223" mass="25054">MGRRKGEAAKKRKLASIGEEYISSPETGAIFAAVSGDDFVAENSPHIASLLNGAQVSDLLNEVRTTKVYCERTTNPPSPVYAAIAHFEALWKAYKGVSPTHWKKRYQARTGSIRVELGLKMAPYSILPMIKAKTPRSKRPFGMNFVERAPKEGIKRYHYLYDRGPLKENSYIADTSHGYYKVPEDESAIFYSYNDKGEIQIEMAVIRDAVRSSSFGGALYDWL</sequence>
<accession>A0A9P5YLQ6</accession>
<proteinExistence type="predicted"/>
<dbReference type="AlphaFoldDB" id="A0A9P5YLQ6"/>
<name>A0A9P5YLQ6_9AGAR</name>
<gene>
    <name evidence="1" type="ORF">BDN70DRAFT_979688</name>
</gene>
<reference evidence="1" key="1">
    <citation type="submission" date="2020-11" db="EMBL/GenBank/DDBJ databases">
        <authorList>
            <consortium name="DOE Joint Genome Institute"/>
            <person name="Ahrendt S."/>
            <person name="Riley R."/>
            <person name="Andreopoulos W."/>
            <person name="Labutti K."/>
            <person name="Pangilinan J."/>
            <person name="Ruiz-Duenas F.J."/>
            <person name="Barrasa J.M."/>
            <person name="Sanchez-Garcia M."/>
            <person name="Camarero S."/>
            <person name="Miyauchi S."/>
            <person name="Serrano A."/>
            <person name="Linde D."/>
            <person name="Babiker R."/>
            <person name="Drula E."/>
            <person name="Ayuso-Fernandez I."/>
            <person name="Pacheco R."/>
            <person name="Padilla G."/>
            <person name="Ferreira P."/>
            <person name="Barriuso J."/>
            <person name="Kellner H."/>
            <person name="Castanera R."/>
            <person name="Alfaro M."/>
            <person name="Ramirez L."/>
            <person name="Pisabarro A.G."/>
            <person name="Kuo A."/>
            <person name="Tritt A."/>
            <person name="Lipzen A."/>
            <person name="He G."/>
            <person name="Yan M."/>
            <person name="Ng V."/>
            <person name="Cullen D."/>
            <person name="Martin F."/>
            <person name="Rosso M.-N."/>
            <person name="Henrissat B."/>
            <person name="Hibbett D."/>
            <person name="Martinez A.T."/>
            <person name="Grigoriev I.V."/>
        </authorList>
    </citation>
    <scope>NUCLEOTIDE SEQUENCE</scope>
    <source>
        <strain evidence="1">CIRM-BRFM 674</strain>
    </source>
</reference>
<dbReference type="Proteomes" id="UP000807469">
    <property type="component" value="Unassembled WGS sequence"/>
</dbReference>
<protein>
    <submittedName>
        <fullName evidence="1">Uncharacterized protein</fullName>
    </submittedName>
</protein>
<evidence type="ECO:0000313" key="2">
    <source>
        <dbReference type="Proteomes" id="UP000807469"/>
    </source>
</evidence>
<dbReference type="EMBL" id="MU155807">
    <property type="protein sequence ID" value="KAF9470925.1"/>
    <property type="molecule type" value="Genomic_DNA"/>
</dbReference>
<keyword evidence="2" id="KW-1185">Reference proteome</keyword>
<feature type="non-terminal residue" evidence="1">
    <location>
        <position position="223"/>
    </location>
</feature>